<feature type="region of interest" description="Disordered" evidence="1">
    <location>
        <begin position="115"/>
        <end position="136"/>
    </location>
</feature>
<evidence type="ECO:0000256" key="1">
    <source>
        <dbReference type="SAM" id="MobiDB-lite"/>
    </source>
</evidence>
<evidence type="ECO:0000313" key="2">
    <source>
        <dbReference type="EMBL" id="GMF10017.1"/>
    </source>
</evidence>
<sequence length="376" mass="41783">MFASYNKTNGIGALVGNWVEEDALHDRTGYSRRKVPAPHFAPDKKDSRIESTHKRVLLHETPTGLTCNSHASEITPPPFETTLQASTRYADFAAVKPVPGPRSSLRDQHLVETARRLHSEQRARELEEEERDRREAARITVTKSSFQPLDNSALVMKRVPRGRNGSLARQVDPKVQHLTKAQTDSIDQMKLDLLQGAPVTRYSYAMTTGVGLDFPTTVSDGNNAFGRSSTFTNEINDPSKRHGEATEPGCLHDERIGASVHQRTALKRLLNLLKADREIAQRLIETLRHGPSGAVRSEPQQDEGREYIELQEFRTAFTATGAALPVNSAIRGVPAVLTDKEVIHIFMYFDADNIGAIPLASFVDYCTSFGEKVPFN</sequence>
<dbReference type="AlphaFoldDB" id="A0A9W6TCA1"/>
<name>A0A9W6TCA1_9STRA</name>
<dbReference type="OrthoDB" id="61280at2759"/>
<dbReference type="InterPro" id="IPR011992">
    <property type="entry name" value="EF-hand-dom_pair"/>
</dbReference>
<reference evidence="2" key="1">
    <citation type="submission" date="2023-04" db="EMBL/GenBank/DDBJ databases">
        <title>Phytophthora lilii NBRC 32176.</title>
        <authorList>
            <person name="Ichikawa N."/>
            <person name="Sato H."/>
            <person name="Tonouchi N."/>
        </authorList>
    </citation>
    <scope>NUCLEOTIDE SEQUENCE</scope>
    <source>
        <strain evidence="2">NBRC 32176</strain>
    </source>
</reference>
<organism evidence="2 3">
    <name type="scientific">Phytophthora lilii</name>
    <dbReference type="NCBI Taxonomy" id="2077276"/>
    <lineage>
        <taxon>Eukaryota</taxon>
        <taxon>Sar</taxon>
        <taxon>Stramenopiles</taxon>
        <taxon>Oomycota</taxon>
        <taxon>Peronosporomycetes</taxon>
        <taxon>Peronosporales</taxon>
        <taxon>Peronosporaceae</taxon>
        <taxon>Phytophthora</taxon>
    </lineage>
</organism>
<comment type="caution">
    <text evidence="2">The sequence shown here is derived from an EMBL/GenBank/DDBJ whole genome shotgun (WGS) entry which is preliminary data.</text>
</comment>
<proteinExistence type="predicted"/>
<evidence type="ECO:0000313" key="3">
    <source>
        <dbReference type="Proteomes" id="UP001165083"/>
    </source>
</evidence>
<dbReference type="Proteomes" id="UP001165083">
    <property type="component" value="Unassembled WGS sequence"/>
</dbReference>
<keyword evidence="3" id="KW-1185">Reference proteome</keyword>
<dbReference type="SUPFAM" id="SSF47473">
    <property type="entry name" value="EF-hand"/>
    <property type="match status" value="1"/>
</dbReference>
<gene>
    <name evidence="2" type="ORF">Plil01_000087100</name>
</gene>
<protein>
    <submittedName>
        <fullName evidence="2">Unnamed protein product</fullName>
    </submittedName>
</protein>
<accession>A0A9W6TCA1</accession>
<dbReference type="EMBL" id="BSXW01000026">
    <property type="protein sequence ID" value="GMF10017.1"/>
    <property type="molecule type" value="Genomic_DNA"/>
</dbReference>